<keyword evidence="4" id="KW-1185">Reference proteome</keyword>
<feature type="non-terminal residue" evidence="3">
    <location>
        <position position="397"/>
    </location>
</feature>
<dbReference type="GO" id="GO:0003723">
    <property type="term" value="F:RNA binding"/>
    <property type="evidence" value="ECO:0007669"/>
    <property type="project" value="InterPro"/>
</dbReference>
<organism evidence="3 4">
    <name type="scientific">Atractosteus spatula</name>
    <name type="common">Alligator gar</name>
    <name type="synonym">Lepisosteus spatula</name>
    <dbReference type="NCBI Taxonomy" id="7917"/>
    <lineage>
        <taxon>Eukaryota</taxon>
        <taxon>Metazoa</taxon>
        <taxon>Chordata</taxon>
        <taxon>Craniata</taxon>
        <taxon>Vertebrata</taxon>
        <taxon>Euteleostomi</taxon>
        <taxon>Actinopterygii</taxon>
        <taxon>Neopterygii</taxon>
        <taxon>Holostei</taxon>
        <taxon>Semionotiformes</taxon>
        <taxon>Lepisosteidae</taxon>
        <taxon>Atractosteus</taxon>
    </lineage>
</organism>
<dbReference type="PANTHER" id="PTHR22639:SF3">
    <property type="entry name" value="ZINC FINGER CCHC DOMAIN-CONTAINING PROTEIN 3"/>
    <property type="match status" value="1"/>
</dbReference>
<evidence type="ECO:0000313" key="3">
    <source>
        <dbReference type="EMBL" id="MBN3319029.1"/>
    </source>
</evidence>
<dbReference type="PANTHER" id="PTHR22639">
    <property type="entry name" value="GAG-RELATED PROTEIN"/>
    <property type="match status" value="1"/>
</dbReference>
<feature type="compositionally biased region" description="Acidic residues" evidence="1">
    <location>
        <begin position="304"/>
        <end position="313"/>
    </location>
</feature>
<feature type="compositionally biased region" description="Basic and acidic residues" evidence="1">
    <location>
        <begin position="388"/>
        <end position="397"/>
    </location>
</feature>
<name>A0A8J7NW16_ATRSP</name>
<gene>
    <name evidence="3" type="primary">Zcchc3_83</name>
    <name evidence="3" type="ORF">GTO95_0004241</name>
</gene>
<dbReference type="InterPro" id="IPR042509">
    <property type="entry name" value="ZCCHC3"/>
</dbReference>
<feature type="region of interest" description="Disordered" evidence="1">
    <location>
        <begin position="354"/>
        <end position="397"/>
    </location>
</feature>
<protein>
    <submittedName>
        <fullName evidence="3">ZCHC3 protein</fullName>
    </submittedName>
</protein>
<feature type="non-terminal residue" evidence="3">
    <location>
        <position position="1"/>
    </location>
</feature>
<accession>A0A8J7NW16</accession>
<reference evidence="3" key="1">
    <citation type="journal article" date="2021" name="Cell">
        <title>Tracing the genetic footprints of vertebrate landing in non-teleost ray-finned fishes.</title>
        <authorList>
            <person name="Bi X."/>
            <person name="Wang K."/>
            <person name="Yang L."/>
            <person name="Pan H."/>
            <person name="Jiang H."/>
            <person name="Wei Q."/>
            <person name="Fang M."/>
            <person name="Yu H."/>
            <person name="Zhu C."/>
            <person name="Cai Y."/>
            <person name="He Y."/>
            <person name="Gan X."/>
            <person name="Zeng H."/>
            <person name="Yu D."/>
            <person name="Zhu Y."/>
            <person name="Jiang H."/>
            <person name="Qiu Q."/>
            <person name="Yang H."/>
            <person name="Zhang Y.E."/>
            <person name="Wang W."/>
            <person name="Zhu M."/>
            <person name="He S."/>
            <person name="Zhang G."/>
        </authorList>
    </citation>
    <scope>NUCLEOTIDE SEQUENCE</scope>
    <source>
        <strain evidence="3">Allg_001</strain>
    </source>
</reference>
<feature type="compositionally biased region" description="Basic and acidic residues" evidence="1">
    <location>
        <begin position="195"/>
        <end position="214"/>
    </location>
</feature>
<evidence type="ECO:0000313" key="4">
    <source>
        <dbReference type="Proteomes" id="UP000736164"/>
    </source>
</evidence>
<dbReference type="Pfam" id="PF23058">
    <property type="entry name" value="RBD_ZCCHC3_2nd"/>
    <property type="match status" value="1"/>
</dbReference>
<evidence type="ECO:0000259" key="2">
    <source>
        <dbReference type="SMART" id="SM00343"/>
    </source>
</evidence>
<feature type="compositionally biased region" description="Low complexity" evidence="1">
    <location>
        <begin position="370"/>
        <end position="379"/>
    </location>
</feature>
<comment type="caution">
    <text evidence="3">The sequence shown here is derived from an EMBL/GenBank/DDBJ whole genome shotgun (WGS) entry which is preliminary data.</text>
</comment>
<dbReference type="SMART" id="SM00343">
    <property type="entry name" value="ZnF_C2HC"/>
    <property type="match status" value="3"/>
</dbReference>
<sequence>MCEEMVKNEWLQDFEILGLAQDDVRFIIVNMHDPFIEDDIITAYLWMHVDVLAGPQIIGDRFRVWTGRRRYQVRLRRNVGRADGFSHPPSAFFLGQSKGYIYYQNQPSYCRKCCSFGHMDKDCTATSCSRCGARDHTKGRCYQKTCSLCGDTNHLYRECIWRNPEMARDQERGFLDAVVEATDSEQEGDEEDEGGKEGKGIEKTEGNKNEKVETGDGNEIESEEIAEVDVSETSDTGLDSSSSLPAGQVARALDLFVHLPQEGLAMDLGDFDMDGNVAVQKRPREDSEEELPAGEEKKAKEDAHIEEDIEEGMVMESPPEREEVAASDWGQKGHLPKGRLIESTYLRCVSVAPNVVQSNSEEEGSTPYRTSDTSSSETDSSAEPDVDPGGRDGGRSI</sequence>
<dbReference type="GO" id="GO:0008270">
    <property type="term" value="F:zinc ion binding"/>
    <property type="evidence" value="ECO:0007669"/>
    <property type="project" value="InterPro"/>
</dbReference>
<feature type="domain" description="CCHC-type" evidence="2">
    <location>
        <begin position="127"/>
        <end position="143"/>
    </location>
</feature>
<dbReference type="AlphaFoldDB" id="A0A8J7NW16"/>
<dbReference type="EMBL" id="JAAWVO010043057">
    <property type="protein sequence ID" value="MBN3319029.1"/>
    <property type="molecule type" value="Genomic_DNA"/>
</dbReference>
<feature type="compositionally biased region" description="Acidic residues" evidence="1">
    <location>
        <begin position="216"/>
        <end position="232"/>
    </location>
</feature>
<dbReference type="GO" id="GO:0002218">
    <property type="term" value="P:activation of innate immune response"/>
    <property type="evidence" value="ECO:0007669"/>
    <property type="project" value="InterPro"/>
</dbReference>
<dbReference type="InterPro" id="IPR001878">
    <property type="entry name" value="Znf_CCHC"/>
</dbReference>
<feature type="domain" description="CCHC-type" evidence="2">
    <location>
        <begin position="145"/>
        <end position="161"/>
    </location>
</feature>
<feature type="region of interest" description="Disordered" evidence="1">
    <location>
        <begin position="182"/>
        <end position="243"/>
    </location>
</feature>
<evidence type="ECO:0000256" key="1">
    <source>
        <dbReference type="SAM" id="MobiDB-lite"/>
    </source>
</evidence>
<dbReference type="InterPro" id="IPR057811">
    <property type="entry name" value="RBD_ZCCHC3_2nd"/>
</dbReference>
<feature type="region of interest" description="Disordered" evidence="1">
    <location>
        <begin position="281"/>
        <end position="336"/>
    </location>
</feature>
<feature type="compositionally biased region" description="Low complexity" evidence="1">
    <location>
        <begin position="233"/>
        <end position="243"/>
    </location>
</feature>
<feature type="compositionally biased region" description="Basic and acidic residues" evidence="1">
    <location>
        <begin position="294"/>
        <end position="303"/>
    </location>
</feature>
<feature type="domain" description="CCHC-type" evidence="2">
    <location>
        <begin position="109"/>
        <end position="125"/>
    </location>
</feature>
<feature type="compositionally biased region" description="Acidic residues" evidence="1">
    <location>
        <begin position="182"/>
        <end position="194"/>
    </location>
</feature>
<proteinExistence type="predicted"/>
<dbReference type="GO" id="GO:0003690">
    <property type="term" value="F:double-stranded DNA binding"/>
    <property type="evidence" value="ECO:0007669"/>
    <property type="project" value="InterPro"/>
</dbReference>
<dbReference type="Proteomes" id="UP000736164">
    <property type="component" value="Unassembled WGS sequence"/>
</dbReference>